<dbReference type="AlphaFoldDB" id="A0A8T0G790"/>
<accession>A0A8T0G790</accession>
<keyword evidence="2" id="KW-1185">Reference proteome</keyword>
<name>A0A8T0G790_ARGBR</name>
<evidence type="ECO:0000313" key="1">
    <source>
        <dbReference type="EMBL" id="KAF8797123.1"/>
    </source>
</evidence>
<evidence type="ECO:0000313" key="2">
    <source>
        <dbReference type="Proteomes" id="UP000807504"/>
    </source>
</evidence>
<comment type="caution">
    <text evidence="1">The sequence shown here is derived from an EMBL/GenBank/DDBJ whole genome shotgun (WGS) entry which is preliminary data.</text>
</comment>
<gene>
    <name evidence="1" type="ORF">HNY73_001426</name>
</gene>
<dbReference type="EMBL" id="JABXBU010000001">
    <property type="protein sequence ID" value="KAF8797123.1"/>
    <property type="molecule type" value="Genomic_DNA"/>
</dbReference>
<reference evidence="1" key="2">
    <citation type="submission" date="2020-06" db="EMBL/GenBank/DDBJ databases">
        <authorList>
            <person name="Sheffer M."/>
        </authorList>
    </citation>
    <scope>NUCLEOTIDE SEQUENCE</scope>
</reference>
<proteinExistence type="predicted"/>
<reference evidence="1" key="1">
    <citation type="journal article" date="2020" name="bioRxiv">
        <title>Chromosome-level reference genome of the European wasp spider Argiope bruennichi: a resource for studies on range expansion and evolutionary adaptation.</title>
        <authorList>
            <person name="Sheffer M.M."/>
            <person name="Hoppe A."/>
            <person name="Krehenwinkel H."/>
            <person name="Uhl G."/>
            <person name="Kuss A.W."/>
            <person name="Jensen L."/>
            <person name="Jensen C."/>
            <person name="Gillespie R.G."/>
            <person name="Hoff K.J."/>
            <person name="Prost S."/>
        </authorList>
    </citation>
    <scope>NUCLEOTIDE SEQUENCE</scope>
</reference>
<dbReference type="Proteomes" id="UP000807504">
    <property type="component" value="Unassembled WGS sequence"/>
</dbReference>
<organism evidence="1 2">
    <name type="scientific">Argiope bruennichi</name>
    <name type="common">Wasp spider</name>
    <name type="synonym">Aranea bruennichi</name>
    <dbReference type="NCBI Taxonomy" id="94029"/>
    <lineage>
        <taxon>Eukaryota</taxon>
        <taxon>Metazoa</taxon>
        <taxon>Ecdysozoa</taxon>
        <taxon>Arthropoda</taxon>
        <taxon>Chelicerata</taxon>
        <taxon>Arachnida</taxon>
        <taxon>Araneae</taxon>
        <taxon>Araneomorphae</taxon>
        <taxon>Entelegynae</taxon>
        <taxon>Araneoidea</taxon>
        <taxon>Araneidae</taxon>
        <taxon>Argiope</taxon>
    </lineage>
</organism>
<sequence length="110" mass="12328">MLACKVVYQKGSALQLGSFFNTSKYSIFLCCCKSSRYSATYLEVVCHTISQSIIHPAIDFAIRRTVLRIEMDTTPSSPKALQVLTEEKVHASLLTIIDLRNTLSSCSDYR</sequence>
<protein>
    <submittedName>
        <fullName evidence="1">Uncharacterized protein</fullName>
    </submittedName>
</protein>